<dbReference type="OrthoDB" id="9809663at2"/>
<comment type="similarity">
    <text evidence="3">Belongs to the DNA gyrase inhibitor YacG family.</text>
</comment>
<dbReference type="PANTHER" id="PTHR36150">
    <property type="entry name" value="DNA GYRASE INHIBITOR YACG"/>
    <property type="match status" value="1"/>
</dbReference>
<reference evidence="5 6" key="1">
    <citation type="submission" date="2018-05" db="EMBL/GenBank/DDBJ databases">
        <title>Genomic Encyclopedia of Type Strains, Phase IV (KMG-IV): sequencing the most valuable type-strain genomes for metagenomic binning, comparative biology and taxonomic classification.</title>
        <authorList>
            <person name="Goeker M."/>
        </authorList>
    </citation>
    <scope>NUCLEOTIDE SEQUENCE [LARGE SCALE GENOMIC DNA]</scope>
    <source>
        <strain evidence="5 6">DSM 29661</strain>
    </source>
</reference>
<dbReference type="InterPro" id="IPR013088">
    <property type="entry name" value="Znf_NHR/GATA"/>
</dbReference>
<protein>
    <recommendedName>
        <fullName evidence="3">DNA gyrase inhibitor YacG</fullName>
    </recommendedName>
</protein>
<evidence type="ECO:0000256" key="4">
    <source>
        <dbReference type="SAM" id="MobiDB-lite"/>
    </source>
</evidence>
<keyword evidence="2 3" id="KW-0862">Zinc</keyword>
<dbReference type="PANTHER" id="PTHR36150:SF1">
    <property type="entry name" value="DNA GYRASE INHIBITOR YACG"/>
    <property type="match status" value="1"/>
</dbReference>
<evidence type="ECO:0000313" key="6">
    <source>
        <dbReference type="Proteomes" id="UP000247555"/>
    </source>
</evidence>
<feature type="binding site" evidence="3">
    <location>
        <position position="15"/>
    </location>
    <ligand>
        <name>Zn(2+)</name>
        <dbReference type="ChEBI" id="CHEBI:29105"/>
    </ligand>
</feature>
<dbReference type="AlphaFoldDB" id="A0A318KE17"/>
<dbReference type="RefSeq" id="WP_110391901.1">
    <property type="nucleotide sequence ID" value="NZ_CALCOA010000237.1"/>
</dbReference>
<dbReference type="EMBL" id="QJKI01000027">
    <property type="protein sequence ID" value="PXX75156.1"/>
    <property type="molecule type" value="Genomic_DNA"/>
</dbReference>
<evidence type="ECO:0000313" key="5">
    <source>
        <dbReference type="EMBL" id="PXX75156.1"/>
    </source>
</evidence>
<dbReference type="InterPro" id="IPR005584">
    <property type="entry name" value="DNA_gyrase_inhibitor_YacG"/>
</dbReference>
<dbReference type="Proteomes" id="UP000247555">
    <property type="component" value="Unassembled WGS sequence"/>
</dbReference>
<comment type="subunit">
    <text evidence="3">Interacts with GyrB.</text>
</comment>
<comment type="cofactor">
    <cofactor evidence="3">
        <name>Zn(2+)</name>
        <dbReference type="ChEBI" id="CHEBI:29105"/>
    </cofactor>
    <text evidence="3">Binds 1 zinc ion.</text>
</comment>
<evidence type="ECO:0000256" key="3">
    <source>
        <dbReference type="HAMAP-Rule" id="MF_00649"/>
    </source>
</evidence>
<sequence length="66" mass="7597">MSHPDTAPVVACPQCRRPVRWTTENRFRPFCSERCKLVDLGQWANEGYRIPAEHGPDGDAQRDERS</sequence>
<dbReference type="HAMAP" id="MF_00649">
    <property type="entry name" value="DNA_gyrase_inhibitor_YacG"/>
    <property type="match status" value="1"/>
</dbReference>
<dbReference type="GO" id="GO:0006355">
    <property type="term" value="P:regulation of DNA-templated transcription"/>
    <property type="evidence" value="ECO:0007669"/>
    <property type="project" value="InterPro"/>
</dbReference>
<keyword evidence="1 3" id="KW-0479">Metal-binding</keyword>
<dbReference type="Pfam" id="PF03884">
    <property type="entry name" value="YacG"/>
    <property type="match status" value="1"/>
</dbReference>
<feature type="binding site" evidence="3">
    <location>
        <position position="35"/>
    </location>
    <ligand>
        <name>Zn(2+)</name>
        <dbReference type="ChEBI" id="CHEBI:29105"/>
    </ligand>
</feature>
<dbReference type="GO" id="GO:0008270">
    <property type="term" value="F:zinc ion binding"/>
    <property type="evidence" value="ECO:0007669"/>
    <property type="project" value="UniProtKB-UniRule"/>
</dbReference>
<dbReference type="GO" id="GO:0008657">
    <property type="term" value="F:DNA topoisomerase type II (double strand cut, ATP-hydrolyzing) inhibitor activity"/>
    <property type="evidence" value="ECO:0007669"/>
    <property type="project" value="UniProtKB-UniRule"/>
</dbReference>
<keyword evidence="6" id="KW-1185">Reference proteome</keyword>
<feature type="binding site" evidence="3">
    <location>
        <position position="12"/>
    </location>
    <ligand>
        <name>Zn(2+)</name>
        <dbReference type="ChEBI" id="CHEBI:29105"/>
    </ligand>
</feature>
<evidence type="ECO:0000256" key="1">
    <source>
        <dbReference type="ARBA" id="ARBA00022723"/>
    </source>
</evidence>
<feature type="binding site" evidence="3">
    <location>
        <position position="31"/>
    </location>
    <ligand>
        <name>Zn(2+)</name>
        <dbReference type="ChEBI" id="CHEBI:29105"/>
    </ligand>
</feature>
<organism evidence="5 6">
    <name type="scientific">Rivihabitans pingtungensis</name>
    <dbReference type="NCBI Taxonomy" id="1054498"/>
    <lineage>
        <taxon>Bacteria</taxon>
        <taxon>Pseudomonadati</taxon>
        <taxon>Pseudomonadota</taxon>
        <taxon>Betaproteobacteria</taxon>
        <taxon>Neisseriales</taxon>
        <taxon>Aquaspirillaceae</taxon>
        <taxon>Rivihabitans</taxon>
    </lineage>
</organism>
<accession>A0A318KE17</accession>
<dbReference type="SUPFAM" id="SSF57716">
    <property type="entry name" value="Glucocorticoid receptor-like (DNA-binding domain)"/>
    <property type="match status" value="1"/>
</dbReference>
<comment type="function">
    <text evidence="3">Inhibits all the catalytic activities of DNA gyrase by preventing its interaction with DNA. Acts by binding directly to the C-terminal domain of GyrB, which probably disrupts DNA binding by the gyrase.</text>
</comment>
<proteinExistence type="inferred from homology"/>
<name>A0A318KE17_9NEIS</name>
<feature type="region of interest" description="Disordered" evidence="4">
    <location>
        <begin position="47"/>
        <end position="66"/>
    </location>
</feature>
<feature type="compositionally biased region" description="Basic and acidic residues" evidence="4">
    <location>
        <begin position="51"/>
        <end position="66"/>
    </location>
</feature>
<evidence type="ECO:0000256" key="2">
    <source>
        <dbReference type="ARBA" id="ARBA00022833"/>
    </source>
</evidence>
<dbReference type="Gene3D" id="3.30.50.10">
    <property type="entry name" value="Erythroid Transcription Factor GATA-1, subunit A"/>
    <property type="match status" value="1"/>
</dbReference>
<comment type="caution">
    <text evidence="5">The sequence shown here is derived from an EMBL/GenBank/DDBJ whole genome shotgun (WGS) entry which is preliminary data.</text>
</comment>
<gene>
    <name evidence="3" type="primary">yacG</name>
    <name evidence="5" type="ORF">DFR34_1279</name>
</gene>